<dbReference type="EMBL" id="GBRH01182907">
    <property type="protein sequence ID" value="JAE14989.1"/>
    <property type="molecule type" value="Transcribed_RNA"/>
</dbReference>
<sequence length="67" mass="7798">MSRNLHFESFKLYLHGLLIFSGSSCFGLIRCCLFLNQLQLFRQLLTLSLLLSQVVCCLLKLRLCIFK</sequence>
<keyword evidence="1" id="KW-0472">Membrane</keyword>
<reference evidence="2" key="2">
    <citation type="journal article" date="2015" name="Data Brief">
        <title>Shoot transcriptome of the giant reed, Arundo donax.</title>
        <authorList>
            <person name="Barrero R.A."/>
            <person name="Guerrero F.D."/>
            <person name="Moolhuijzen P."/>
            <person name="Goolsby J.A."/>
            <person name="Tidwell J."/>
            <person name="Bellgard S.E."/>
            <person name="Bellgard M.I."/>
        </authorList>
    </citation>
    <scope>NUCLEOTIDE SEQUENCE</scope>
    <source>
        <tissue evidence="2">Shoot tissue taken approximately 20 cm above the soil surface</tissue>
    </source>
</reference>
<feature type="transmembrane region" description="Helical" evidence="1">
    <location>
        <begin position="44"/>
        <end position="63"/>
    </location>
</feature>
<evidence type="ECO:0000313" key="2">
    <source>
        <dbReference type="EMBL" id="JAE14989.1"/>
    </source>
</evidence>
<reference evidence="2" key="1">
    <citation type="submission" date="2014-09" db="EMBL/GenBank/DDBJ databases">
        <authorList>
            <person name="Magalhaes I.L.F."/>
            <person name="Oliveira U."/>
            <person name="Santos F.R."/>
            <person name="Vidigal T.H.D.A."/>
            <person name="Brescovit A.D."/>
            <person name="Santos A.J."/>
        </authorList>
    </citation>
    <scope>NUCLEOTIDE SEQUENCE</scope>
    <source>
        <tissue evidence="2">Shoot tissue taken approximately 20 cm above the soil surface</tissue>
    </source>
</reference>
<dbReference type="AlphaFoldDB" id="A0A0A9FUR1"/>
<protein>
    <submittedName>
        <fullName evidence="2">Uncharacterized protein</fullName>
    </submittedName>
</protein>
<organism evidence="2">
    <name type="scientific">Arundo donax</name>
    <name type="common">Giant reed</name>
    <name type="synonym">Donax arundinaceus</name>
    <dbReference type="NCBI Taxonomy" id="35708"/>
    <lineage>
        <taxon>Eukaryota</taxon>
        <taxon>Viridiplantae</taxon>
        <taxon>Streptophyta</taxon>
        <taxon>Embryophyta</taxon>
        <taxon>Tracheophyta</taxon>
        <taxon>Spermatophyta</taxon>
        <taxon>Magnoliopsida</taxon>
        <taxon>Liliopsida</taxon>
        <taxon>Poales</taxon>
        <taxon>Poaceae</taxon>
        <taxon>PACMAD clade</taxon>
        <taxon>Arundinoideae</taxon>
        <taxon>Arundineae</taxon>
        <taxon>Arundo</taxon>
    </lineage>
</organism>
<accession>A0A0A9FUR1</accession>
<keyword evidence="1" id="KW-0812">Transmembrane</keyword>
<name>A0A0A9FUR1_ARUDO</name>
<evidence type="ECO:0000256" key="1">
    <source>
        <dbReference type="SAM" id="Phobius"/>
    </source>
</evidence>
<keyword evidence="1" id="KW-1133">Transmembrane helix</keyword>
<proteinExistence type="predicted"/>
<feature type="transmembrane region" description="Helical" evidence="1">
    <location>
        <begin position="12"/>
        <end position="38"/>
    </location>
</feature>
<dbReference type="PROSITE" id="PS51257">
    <property type="entry name" value="PROKAR_LIPOPROTEIN"/>
    <property type="match status" value="1"/>
</dbReference>